<feature type="domain" description="Antitoxin Xre/MbcA/ParS-like toxin-binding" evidence="1">
    <location>
        <begin position="82"/>
        <end position="129"/>
    </location>
</feature>
<dbReference type="OrthoDB" id="9788479at2"/>
<sequence>MALQKTEIFMSKNNPMTKKEQVAEGLEYSNIFNAISNETHTANELQCLSSLFIEVRDAINNQEQSSLIETEELTAIFLKSLDVFDTPKQAKGWLESICPALSNCSPVSLLTSVEGRELVSKTLRYIEYGEFS</sequence>
<dbReference type="Proteomes" id="UP000267448">
    <property type="component" value="Unassembled WGS sequence"/>
</dbReference>
<evidence type="ECO:0000259" key="1">
    <source>
        <dbReference type="Pfam" id="PF09722"/>
    </source>
</evidence>
<gene>
    <name evidence="2" type="ORF">EKG38_12385</name>
</gene>
<organism evidence="2 3">
    <name type="scientific">Shewanella canadensis</name>
    <dbReference type="NCBI Taxonomy" id="271096"/>
    <lineage>
        <taxon>Bacteria</taxon>
        <taxon>Pseudomonadati</taxon>
        <taxon>Pseudomonadota</taxon>
        <taxon>Gammaproteobacteria</taxon>
        <taxon>Alteromonadales</taxon>
        <taxon>Shewanellaceae</taxon>
        <taxon>Shewanella</taxon>
    </lineage>
</organism>
<keyword evidence="3" id="KW-1185">Reference proteome</keyword>
<accession>A0A431WTK2</accession>
<proteinExistence type="predicted"/>
<comment type="caution">
    <text evidence="2">The sequence shown here is derived from an EMBL/GenBank/DDBJ whole genome shotgun (WGS) entry which is preliminary data.</text>
</comment>
<dbReference type="InterPro" id="IPR024467">
    <property type="entry name" value="Xre/MbcA/ParS-like_toxin-bd"/>
</dbReference>
<dbReference type="AlphaFoldDB" id="A0A431WTK2"/>
<name>A0A431WTK2_9GAMM</name>
<dbReference type="Pfam" id="PF09722">
    <property type="entry name" value="Xre_MbcA_ParS_C"/>
    <property type="match status" value="1"/>
</dbReference>
<evidence type="ECO:0000313" key="3">
    <source>
        <dbReference type="Proteomes" id="UP000267448"/>
    </source>
</evidence>
<reference evidence="2 3" key="1">
    <citation type="submission" date="2018-12" db="EMBL/GenBank/DDBJ databases">
        <authorList>
            <person name="Yu L."/>
        </authorList>
    </citation>
    <scope>NUCLEOTIDE SEQUENCE [LARGE SCALE GENOMIC DNA]</scope>
    <source>
        <strain evidence="2 3">HAW-EB2</strain>
    </source>
</reference>
<dbReference type="EMBL" id="RXNU01000005">
    <property type="protein sequence ID" value="RTR38940.1"/>
    <property type="molecule type" value="Genomic_DNA"/>
</dbReference>
<evidence type="ECO:0000313" key="2">
    <source>
        <dbReference type="EMBL" id="RTR38940.1"/>
    </source>
</evidence>
<protein>
    <submittedName>
        <fullName evidence="2">DUF2384 domain-containing protein</fullName>
    </submittedName>
</protein>